<dbReference type="Proteomes" id="UP000606044">
    <property type="component" value="Unassembled WGS sequence"/>
</dbReference>
<dbReference type="AlphaFoldDB" id="A0A917C041"/>
<name>A0A917C041_9HYPH</name>
<reference evidence="1" key="2">
    <citation type="submission" date="2020-09" db="EMBL/GenBank/DDBJ databases">
        <authorList>
            <person name="Sun Q."/>
            <person name="Sedlacek I."/>
        </authorList>
    </citation>
    <scope>NUCLEOTIDE SEQUENCE</scope>
    <source>
        <strain evidence="1">CCM 7897</strain>
    </source>
</reference>
<dbReference type="EMBL" id="BMCT01000003">
    <property type="protein sequence ID" value="GGF65534.1"/>
    <property type="molecule type" value="Genomic_DNA"/>
</dbReference>
<evidence type="ECO:0000313" key="1">
    <source>
        <dbReference type="EMBL" id="GGF65534.1"/>
    </source>
</evidence>
<proteinExistence type="predicted"/>
<gene>
    <name evidence="1" type="ORF">GCM10007301_26610</name>
</gene>
<organism evidence="1 2">
    <name type="scientific">Azorhizobium oxalatiphilum</name>
    <dbReference type="NCBI Taxonomy" id="980631"/>
    <lineage>
        <taxon>Bacteria</taxon>
        <taxon>Pseudomonadati</taxon>
        <taxon>Pseudomonadota</taxon>
        <taxon>Alphaproteobacteria</taxon>
        <taxon>Hyphomicrobiales</taxon>
        <taxon>Xanthobacteraceae</taxon>
        <taxon>Azorhizobium</taxon>
    </lineage>
</organism>
<evidence type="ECO:0000313" key="2">
    <source>
        <dbReference type="Proteomes" id="UP000606044"/>
    </source>
</evidence>
<comment type="caution">
    <text evidence="1">The sequence shown here is derived from an EMBL/GenBank/DDBJ whole genome shotgun (WGS) entry which is preliminary data.</text>
</comment>
<protein>
    <submittedName>
        <fullName evidence="1">Uncharacterized protein</fullName>
    </submittedName>
</protein>
<reference evidence="1" key="1">
    <citation type="journal article" date="2014" name="Int. J. Syst. Evol. Microbiol.">
        <title>Complete genome sequence of Corynebacterium casei LMG S-19264T (=DSM 44701T), isolated from a smear-ripened cheese.</title>
        <authorList>
            <consortium name="US DOE Joint Genome Institute (JGI-PGF)"/>
            <person name="Walter F."/>
            <person name="Albersmeier A."/>
            <person name="Kalinowski J."/>
            <person name="Ruckert C."/>
        </authorList>
    </citation>
    <scope>NUCLEOTIDE SEQUENCE</scope>
    <source>
        <strain evidence="1">CCM 7897</strain>
    </source>
</reference>
<keyword evidence="2" id="KW-1185">Reference proteome</keyword>
<accession>A0A917C041</accession>
<sequence>MMAEENRGSAAGRRHCDTLGIGPHGSTLRVLVVRLNVHAFGYSSLSETLDRTQMSDQGDIRLPALPGWKSCLMTRAAETPFPGRIAGARDTQSARALLRRRPRNALMRAVAGS</sequence>